<dbReference type="InterPro" id="IPR050196">
    <property type="entry name" value="Cytochrome_P450_Monoox"/>
</dbReference>
<proteinExistence type="inferred from homology"/>
<dbReference type="PANTHER" id="PTHR24291">
    <property type="entry name" value="CYTOCHROME P450 FAMILY 4"/>
    <property type="match status" value="1"/>
</dbReference>
<keyword evidence="7" id="KW-0560">Oxidoreductase</keyword>
<keyword evidence="5 7" id="KW-0503">Monooxygenase</keyword>
<evidence type="ECO:0000313" key="9">
    <source>
        <dbReference type="Proteomes" id="UP000268014"/>
    </source>
</evidence>
<dbReference type="PROSITE" id="PS00086">
    <property type="entry name" value="CYTOCHROME_P450"/>
    <property type="match status" value="1"/>
</dbReference>
<dbReference type="InterPro" id="IPR002401">
    <property type="entry name" value="Cyt_P450_E_grp-I"/>
</dbReference>
<evidence type="ECO:0000313" key="10">
    <source>
        <dbReference type="WBParaSite" id="HPLM_0001836001-mRNA-1"/>
    </source>
</evidence>
<protein>
    <submittedName>
        <fullName evidence="10">Cytochrome P450</fullName>
    </submittedName>
</protein>
<dbReference type="SUPFAM" id="SSF48264">
    <property type="entry name" value="Cytochrome P450"/>
    <property type="match status" value="1"/>
</dbReference>
<dbReference type="PANTHER" id="PTHR24291:SF194">
    <property type="entry name" value="CYTOCHROME P450 FAMILY"/>
    <property type="match status" value="1"/>
</dbReference>
<evidence type="ECO:0000256" key="2">
    <source>
        <dbReference type="ARBA" id="ARBA00010617"/>
    </source>
</evidence>
<reference evidence="10" key="1">
    <citation type="submission" date="2017-02" db="UniProtKB">
        <authorList>
            <consortium name="WormBaseParasite"/>
        </authorList>
    </citation>
    <scope>IDENTIFICATION</scope>
</reference>
<comment type="similarity">
    <text evidence="2 7">Belongs to the cytochrome P450 family.</text>
</comment>
<evidence type="ECO:0000256" key="7">
    <source>
        <dbReference type="RuleBase" id="RU000461"/>
    </source>
</evidence>
<dbReference type="Gene3D" id="1.10.630.10">
    <property type="entry name" value="Cytochrome P450"/>
    <property type="match status" value="1"/>
</dbReference>
<reference evidence="8 9" key="2">
    <citation type="submission" date="2018-11" db="EMBL/GenBank/DDBJ databases">
        <authorList>
            <consortium name="Pathogen Informatics"/>
        </authorList>
    </citation>
    <scope>NUCLEOTIDE SEQUENCE [LARGE SCALE GENOMIC DNA]</scope>
    <source>
        <strain evidence="8 9">MHpl1</strain>
    </source>
</reference>
<dbReference type="EMBL" id="UZAF01020508">
    <property type="protein sequence ID" value="VDO70516.1"/>
    <property type="molecule type" value="Genomic_DNA"/>
</dbReference>
<dbReference type="GO" id="GO:0005506">
    <property type="term" value="F:iron ion binding"/>
    <property type="evidence" value="ECO:0007669"/>
    <property type="project" value="InterPro"/>
</dbReference>
<evidence type="ECO:0000256" key="5">
    <source>
        <dbReference type="ARBA" id="ARBA00023033"/>
    </source>
</evidence>
<dbReference type="GO" id="GO:0020037">
    <property type="term" value="F:heme binding"/>
    <property type="evidence" value="ECO:0007669"/>
    <property type="project" value="InterPro"/>
</dbReference>
<keyword evidence="6 7" id="KW-0479">Metal-binding</keyword>
<feature type="binding site" description="axial binding residue" evidence="6">
    <location>
        <position position="428"/>
    </location>
    <ligand>
        <name>heme</name>
        <dbReference type="ChEBI" id="CHEBI:30413"/>
    </ligand>
    <ligandPart>
        <name>Fe</name>
        <dbReference type="ChEBI" id="CHEBI:18248"/>
    </ligandPart>
</feature>
<keyword evidence="4 6" id="KW-0408">Iron</keyword>
<dbReference type="PRINTS" id="PR00463">
    <property type="entry name" value="EP450I"/>
</dbReference>
<name>A0A0N4X1Z2_HAEPC</name>
<keyword evidence="3 6" id="KW-0349">Heme</keyword>
<dbReference type="Proteomes" id="UP000268014">
    <property type="component" value="Unassembled WGS sequence"/>
</dbReference>
<evidence type="ECO:0000313" key="8">
    <source>
        <dbReference type="EMBL" id="VDO70516.1"/>
    </source>
</evidence>
<evidence type="ECO:0000256" key="6">
    <source>
        <dbReference type="PIRSR" id="PIRSR602401-1"/>
    </source>
</evidence>
<evidence type="ECO:0000256" key="3">
    <source>
        <dbReference type="ARBA" id="ARBA00022617"/>
    </source>
</evidence>
<evidence type="ECO:0000256" key="4">
    <source>
        <dbReference type="ARBA" id="ARBA00023004"/>
    </source>
</evidence>
<evidence type="ECO:0000256" key="1">
    <source>
        <dbReference type="ARBA" id="ARBA00001971"/>
    </source>
</evidence>
<dbReference type="InterPro" id="IPR017972">
    <property type="entry name" value="Cyt_P450_CS"/>
</dbReference>
<dbReference type="InterPro" id="IPR036396">
    <property type="entry name" value="Cyt_P450_sf"/>
</dbReference>
<accession>A0A0N4X1Z2</accession>
<organism evidence="10">
    <name type="scientific">Haemonchus placei</name>
    <name type="common">Barber's pole worm</name>
    <dbReference type="NCBI Taxonomy" id="6290"/>
    <lineage>
        <taxon>Eukaryota</taxon>
        <taxon>Metazoa</taxon>
        <taxon>Ecdysozoa</taxon>
        <taxon>Nematoda</taxon>
        <taxon>Chromadorea</taxon>
        <taxon>Rhabditida</taxon>
        <taxon>Rhabditina</taxon>
        <taxon>Rhabditomorpha</taxon>
        <taxon>Strongyloidea</taxon>
        <taxon>Trichostrongylidae</taxon>
        <taxon>Haemonchus</taxon>
    </lineage>
</organism>
<dbReference type="OMA" id="MDMRYLE"/>
<sequence length="438" mass="50407">MLHAKTVALAKVDERVAFKGINCPRSYPLIGHGLLKKPDMEGFINQVMGMTQMYPDSPRMVLFWLGPVPVVMLYSARLVEKILNCSQHLNKGIAYYFFESWLGQGIITSNVDNWRPKRKLLTPTFHYDILKDFVPIFNDQAQILVKKFASLPEGEPVELMSYITLCALDIICETSMGKSLNAQLDKDSDYVKAVHTVNDLVQKRTKSPLFWNDYIYNKFGEGETERKCIDILHSFTSKLIQVIAERQKELEDRQWRFEGRRAFLDLLLDMANSGQLEASEIQEQVDTLMFAGHDTTSTGSSWALFLFGCYPEIQRKVQEEIDEVLEDSDYILPEHLPRLKYLECCLKESLRLCTPVPMIMRKLGADQELEGVTLPKGTQVVLNQYMVHRDPMYWPDPEKFDPDRFLPENCVGRHPFAFIPFSAGSRNCIGQRLVLFLI</sequence>
<dbReference type="STRING" id="6290.A0A0N4X1Z2"/>
<dbReference type="PRINTS" id="PR00385">
    <property type="entry name" value="P450"/>
</dbReference>
<dbReference type="InterPro" id="IPR001128">
    <property type="entry name" value="Cyt_P450"/>
</dbReference>
<dbReference type="GO" id="GO:0016705">
    <property type="term" value="F:oxidoreductase activity, acting on paired donors, with incorporation or reduction of molecular oxygen"/>
    <property type="evidence" value="ECO:0007669"/>
    <property type="project" value="InterPro"/>
</dbReference>
<gene>
    <name evidence="8" type="ORF">HPLM_LOCUS18353</name>
</gene>
<dbReference type="Pfam" id="PF00067">
    <property type="entry name" value="p450"/>
    <property type="match status" value="1"/>
</dbReference>
<dbReference type="WBParaSite" id="HPLM_0001836001-mRNA-1">
    <property type="protein sequence ID" value="HPLM_0001836001-mRNA-1"/>
    <property type="gene ID" value="HPLM_0001836001"/>
</dbReference>
<keyword evidence="9" id="KW-1185">Reference proteome</keyword>
<comment type="cofactor">
    <cofactor evidence="1 6">
        <name>heme</name>
        <dbReference type="ChEBI" id="CHEBI:30413"/>
    </cofactor>
</comment>
<dbReference type="GO" id="GO:0004497">
    <property type="term" value="F:monooxygenase activity"/>
    <property type="evidence" value="ECO:0007669"/>
    <property type="project" value="UniProtKB-KW"/>
</dbReference>
<dbReference type="AlphaFoldDB" id="A0A0N4X1Z2"/>
<dbReference type="OrthoDB" id="1470350at2759"/>